<dbReference type="Pfam" id="PF13306">
    <property type="entry name" value="LRR_5"/>
    <property type="match status" value="5"/>
</dbReference>
<accession>A0A6C0IL25</accession>
<dbReference type="AlphaFoldDB" id="A0A6C0IL25"/>
<evidence type="ECO:0008006" key="2">
    <source>
        <dbReference type="Google" id="ProtNLM"/>
    </source>
</evidence>
<dbReference type="EMBL" id="MN740209">
    <property type="protein sequence ID" value="QHT93672.1"/>
    <property type="molecule type" value="Genomic_DNA"/>
</dbReference>
<name>A0A6C0IL25_9ZZZZ</name>
<evidence type="ECO:0000313" key="1">
    <source>
        <dbReference type="EMBL" id="QHT93672.1"/>
    </source>
</evidence>
<dbReference type="PROSITE" id="PS50817">
    <property type="entry name" value="INTEIN_N_TER"/>
    <property type="match status" value="1"/>
</dbReference>
<reference evidence="1" key="1">
    <citation type="journal article" date="2020" name="Nature">
        <title>Giant virus diversity and host interactions through global metagenomics.</title>
        <authorList>
            <person name="Schulz F."/>
            <person name="Roux S."/>
            <person name="Paez-Espino D."/>
            <person name="Jungbluth S."/>
            <person name="Walsh D.A."/>
            <person name="Denef V.J."/>
            <person name="McMahon K.D."/>
            <person name="Konstantinidis K.T."/>
            <person name="Eloe-Fadrosh E.A."/>
            <person name="Kyrpides N.C."/>
            <person name="Woyke T."/>
        </authorList>
    </citation>
    <scope>NUCLEOTIDE SEQUENCE</scope>
    <source>
        <strain evidence="1">GVMAG-M-3300024252-29</strain>
    </source>
</reference>
<dbReference type="InterPro" id="IPR032675">
    <property type="entry name" value="LRR_dom_sf"/>
</dbReference>
<dbReference type="PANTHER" id="PTHR45661:SF3">
    <property type="entry name" value="IG-LIKE DOMAIN-CONTAINING PROTEIN"/>
    <property type="match status" value="1"/>
</dbReference>
<organism evidence="1">
    <name type="scientific">viral metagenome</name>
    <dbReference type="NCBI Taxonomy" id="1070528"/>
    <lineage>
        <taxon>unclassified sequences</taxon>
        <taxon>metagenomes</taxon>
        <taxon>organismal metagenomes</taxon>
    </lineage>
</organism>
<dbReference type="InterPro" id="IPR053139">
    <property type="entry name" value="Surface_bspA-like"/>
</dbReference>
<dbReference type="Gene3D" id="3.80.10.10">
    <property type="entry name" value="Ribonuclease Inhibitor"/>
    <property type="match status" value="4"/>
</dbReference>
<dbReference type="SUPFAM" id="SSF52058">
    <property type="entry name" value="L domain-like"/>
    <property type="match status" value="1"/>
</dbReference>
<dbReference type="InterPro" id="IPR026906">
    <property type="entry name" value="LRR_5"/>
</dbReference>
<proteinExistence type="predicted"/>
<dbReference type="PANTHER" id="PTHR45661">
    <property type="entry name" value="SURFACE ANTIGEN"/>
    <property type="match status" value="1"/>
</dbReference>
<dbReference type="Gene3D" id="3.40.50.12480">
    <property type="match status" value="2"/>
</dbReference>
<sequence>MSAGAKELLITKTDDTTVTITDLTTIASSAAYTGQVAKGNVKSIVIGTDITSIGNDTFKDCTELLTATIGNKVTAIGVNAFQSCTKLTTVTFTAPASGVSLATTIGNGAFRSCSALNNVTIPITVTSIGESAFQSCSALATLTFAATSTLATISQFAFSSCTALTSVSIPDSVTTLANEVFNACSNLDTVFIGDGVTTINANTFNMCTKLQFLTIGTGVTSINASAFTSAGSGLASGTVLKVRMGSAAQTALGLTYGTGETFSGSVTATIVVDTAVLIITNASGLAADEVVSSKTSISASDYTTTSSVIKTISIWPEITQLNANAFQGCTGLTTVNFAITNTLATIQGFAFISCGELTGIAIPNSVTFIGANAFNNCAKLASVSLPSSNSSFITLSDQVFRSCAKLTSITIPASVTTIGNSVFLDAGLTSVTIPNSVTSLGTGVFKNTDLQSMTIGSGISALPANTFQDCTSLQSVTIPSTITSIGNSAFNGCNNASFTSLTIHTVITSIGDSAFKGCSGLQTITFTATSTLASIGLEAFLNCTALTSVDIPNSVTSLGTAVFSGCTSLDTVVIGSGLKSIGATTFNGCTKLRRTTIGDNVGANSGTIAADAFTSAGSGLASGTVLQVKISATPLAALNLSYGVGVAFRGATNVTIVAEFVIPASACFPGNTPVQTDQGIVNISDICPDKHTIRGNKIETIIQNTGIEDFLILIKKDTLYPNVPSQDTYVTFDHNIFVNKQNIRAGALEINAQESGIPDLMNRVCQVPYNGEVLYNVLLKDEKHDYMCVNNLIVETMNPKNIFAKYYCYLQNKKQGEKNSELEEAYEKYLSTSRALVKKHKRSRLTKK</sequence>
<protein>
    <recommendedName>
        <fullName evidence="2">Hedgehog/Intein (Hint) domain-containing protein</fullName>
    </recommendedName>
</protein>
<dbReference type="GO" id="GO:0016539">
    <property type="term" value="P:intein-mediated protein splicing"/>
    <property type="evidence" value="ECO:0007669"/>
    <property type="project" value="InterPro"/>
</dbReference>
<dbReference type="InterPro" id="IPR006141">
    <property type="entry name" value="Intein_N"/>
</dbReference>